<evidence type="ECO:0000259" key="4">
    <source>
        <dbReference type="PROSITE" id="PS50893"/>
    </source>
</evidence>
<dbReference type="InterPro" id="IPR003593">
    <property type="entry name" value="AAA+_ATPase"/>
</dbReference>
<dbReference type="STRING" id="861298.SAMN04488136_12716"/>
<dbReference type="GO" id="GO:0042626">
    <property type="term" value="F:ATPase-coupled transmembrane transporter activity"/>
    <property type="evidence" value="ECO:0007669"/>
    <property type="project" value="TreeGrafter"/>
</dbReference>
<evidence type="ECO:0000313" key="5">
    <source>
        <dbReference type="EMBL" id="SDH74272.1"/>
    </source>
</evidence>
<protein>
    <submittedName>
        <fullName evidence="5">Molybdate transport system ATP-binding protein</fullName>
    </submittedName>
</protein>
<name>A0A1G8EWG9_9VIBR</name>
<evidence type="ECO:0000256" key="1">
    <source>
        <dbReference type="ARBA" id="ARBA00022448"/>
    </source>
</evidence>
<reference evidence="6" key="1">
    <citation type="submission" date="2016-10" db="EMBL/GenBank/DDBJ databases">
        <authorList>
            <person name="Varghese N."/>
            <person name="Submissions S."/>
        </authorList>
    </citation>
    <scope>NUCLEOTIDE SEQUENCE [LARGE SCALE GENOMIC DNA]</scope>
    <source>
        <strain evidence="6">CGMCC 1.10228</strain>
    </source>
</reference>
<feature type="domain" description="ABC transporter" evidence="4">
    <location>
        <begin position="252"/>
        <end position="479"/>
    </location>
</feature>
<dbReference type="SUPFAM" id="SSF52540">
    <property type="entry name" value="P-loop containing nucleoside triphosphate hydrolases"/>
    <property type="match status" value="2"/>
</dbReference>
<keyword evidence="2" id="KW-0547">Nucleotide-binding</keyword>
<evidence type="ECO:0000256" key="3">
    <source>
        <dbReference type="ARBA" id="ARBA00022840"/>
    </source>
</evidence>
<dbReference type="Gene3D" id="3.40.50.300">
    <property type="entry name" value="P-loop containing nucleotide triphosphate hydrolases"/>
    <property type="match status" value="2"/>
</dbReference>
<keyword evidence="3 5" id="KW-0067">ATP-binding</keyword>
<dbReference type="Proteomes" id="UP000198854">
    <property type="component" value="Unassembled WGS sequence"/>
</dbReference>
<dbReference type="PANTHER" id="PTHR43553:SF3">
    <property type="entry name" value="ABC TRANSPORTER ATP-BINDING PROTEIN MODF"/>
    <property type="match status" value="1"/>
</dbReference>
<dbReference type="PROSITE" id="PS50893">
    <property type="entry name" value="ABC_TRANSPORTER_2"/>
    <property type="match status" value="2"/>
</dbReference>
<keyword evidence="6" id="KW-1185">Reference proteome</keyword>
<dbReference type="Pfam" id="PF00005">
    <property type="entry name" value="ABC_tran"/>
    <property type="match status" value="2"/>
</dbReference>
<gene>
    <name evidence="5" type="ORF">SAMN04488136_12716</name>
</gene>
<dbReference type="EMBL" id="FNDD01000027">
    <property type="protein sequence ID" value="SDH74272.1"/>
    <property type="molecule type" value="Genomic_DNA"/>
</dbReference>
<feature type="domain" description="ABC transporter" evidence="4">
    <location>
        <begin position="1"/>
        <end position="228"/>
    </location>
</feature>
<dbReference type="AlphaFoldDB" id="A0A1G8EWG9"/>
<dbReference type="GO" id="GO:0005524">
    <property type="term" value="F:ATP binding"/>
    <property type="evidence" value="ECO:0007669"/>
    <property type="project" value="UniProtKB-KW"/>
</dbReference>
<dbReference type="RefSeq" id="WP_093277562.1">
    <property type="nucleotide sequence ID" value="NZ_FNDD01000027.1"/>
</dbReference>
<dbReference type="GO" id="GO:0043190">
    <property type="term" value="C:ATP-binding cassette (ABC) transporter complex"/>
    <property type="evidence" value="ECO:0007669"/>
    <property type="project" value="TreeGrafter"/>
</dbReference>
<sequence length="481" mass="53955">MKIKGLGYKKGDMSLTIEDWHLAPSEHWAVFSAHSHCISALVDILSGQVLVDSGEMSDVPSRIGCVSLALQQQLLEQELAQEETDFQDHIDYGSTVEELILAAGATQEALEPLLSQTDLQALRTRPFRQLSTGETRRVMLARAVAQKPEMLILDEPYSGLDIAHRKALTELLNQCAQTMQLVVITSREDELPDCITHVALFGATQLDQKLSKTQFVDHPLMQQLRALSSSQSEAIVELVAMQTEQAEVPDPLVAMNQVKVEYVDGLIFDNVNWQIRRGEHWQIRGPNGCGKSTLLGLILGDHPQCYSNDIQVLGMQRGSGESIWQVKKRIGVVSSSLHLQYRVNCSALDVILSGFFDSIGLYEKPSTKQVQLARQWLQVLEMSHQEKTGFKSLDYGQQRLLLIGRALIKQPALLILDEPYQGLDYLNRKLVLFALNRIASANLTQLLYVTHHQEDALDAIDNFIDFEQADQGHRVVIRRTQ</sequence>
<dbReference type="SMART" id="SM00382">
    <property type="entry name" value="AAA"/>
    <property type="match status" value="2"/>
</dbReference>
<dbReference type="FunFam" id="3.40.50.300:FF:000866">
    <property type="entry name" value="Molybdate ABC transporter ATP-binding protein ModF"/>
    <property type="match status" value="1"/>
</dbReference>
<accession>A0A1G8EWG9</accession>
<dbReference type="PANTHER" id="PTHR43553">
    <property type="entry name" value="HEAVY METAL TRANSPORTER"/>
    <property type="match status" value="1"/>
</dbReference>
<keyword evidence="1" id="KW-0813">Transport</keyword>
<dbReference type="GO" id="GO:0016887">
    <property type="term" value="F:ATP hydrolysis activity"/>
    <property type="evidence" value="ECO:0007669"/>
    <property type="project" value="InterPro"/>
</dbReference>
<dbReference type="InterPro" id="IPR027417">
    <property type="entry name" value="P-loop_NTPase"/>
</dbReference>
<dbReference type="OrthoDB" id="9805029at2"/>
<organism evidence="5 6">
    <name type="scientific">Vibrio xiamenensis</name>
    <dbReference type="NCBI Taxonomy" id="861298"/>
    <lineage>
        <taxon>Bacteria</taxon>
        <taxon>Pseudomonadati</taxon>
        <taxon>Pseudomonadota</taxon>
        <taxon>Gammaproteobacteria</taxon>
        <taxon>Vibrionales</taxon>
        <taxon>Vibrionaceae</taxon>
        <taxon>Vibrio</taxon>
    </lineage>
</organism>
<dbReference type="InterPro" id="IPR003439">
    <property type="entry name" value="ABC_transporter-like_ATP-bd"/>
</dbReference>
<evidence type="ECO:0000313" key="6">
    <source>
        <dbReference type="Proteomes" id="UP000198854"/>
    </source>
</evidence>
<dbReference type="InterPro" id="IPR050095">
    <property type="entry name" value="ECF_ABC_transporter_ATP-bd"/>
</dbReference>
<evidence type="ECO:0000256" key="2">
    <source>
        <dbReference type="ARBA" id="ARBA00022741"/>
    </source>
</evidence>
<proteinExistence type="predicted"/>